<dbReference type="PANTHER" id="PTHR45766">
    <property type="entry name" value="DNA ANNEALING HELICASE AND ENDONUCLEASE ZRANB3 FAMILY MEMBER"/>
    <property type="match status" value="1"/>
</dbReference>
<dbReference type="PROSITE" id="PS51194">
    <property type="entry name" value="HELICASE_CTER"/>
    <property type="match status" value="1"/>
</dbReference>
<evidence type="ECO:0000256" key="1">
    <source>
        <dbReference type="ARBA" id="ARBA00022801"/>
    </source>
</evidence>
<evidence type="ECO:0000259" key="2">
    <source>
        <dbReference type="PROSITE" id="PS51192"/>
    </source>
</evidence>
<dbReference type="Proteomes" id="UP000594342">
    <property type="component" value="Unassembled WGS sequence"/>
</dbReference>
<dbReference type="GO" id="GO:0006281">
    <property type="term" value="P:DNA repair"/>
    <property type="evidence" value="ECO:0007669"/>
    <property type="project" value="TreeGrafter"/>
</dbReference>
<dbReference type="InterPro" id="IPR027417">
    <property type="entry name" value="P-loop_NTPase"/>
</dbReference>
<dbReference type="GO" id="GO:0016787">
    <property type="term" value="F:hydrolase activity"/>
    <property type="evidence" value="ECO:0007669"/>
    <property type="project" value="UniProtKB-KW"/>
</dbReference>
<protein>
    <submittedName>
        <fullName evidence="4">DEAD/SNF2-like helicase</fullName>
    </submittedName>
</protein>
<dbReference type="SUPFAM" id="SSF52540">
    <property type="entry name" value="P-loop containing nucleoside triphosphate hydrolases"/>
    <property type="match status" value="2"/>
</dbReference>
<evidence type="ECO:0000313" key="5">
    <source>
        <dbReference type="Proteomes" id="UP000594342"/>
    </source>
</evidence>
<dbReference type="PROSITE" id="PS51192">
    <property type="entry name" value="HELICASE_ATP_BIND_1"/>
    <property type="match status" value="1"/>
</dbReference>
<dbReference type="GO" id="GO:0004386">
    <property type="term" value="F:helicase activity"/>
    <property type="evidence" value="ECO:0007669"/>
    <property type="project" value="UniProtKB-KW"/>
</dbReference>
<feature type="domain" description="Helicase C-terminal" evidence="3">
    <location>
        <begin position="485"/>
        <end position="696"/>
    </location>
</feature>
<sequence length="843" mass="97794">MSGITTVNQILDNERANRTDHNLHETSVFGYYGSSNRMGLDMTPSGSNGGDIEIRQDGGYKKKNDQYINLKINGRLFPTWVLANFSRYKLPEIFLDGSDPCNDTKISGELRKYQEFLGKYLDYNSPYRDILIYHGLGSGKTRSAINIYNVLYNYSPDWNVFILLKATLKESTWVRELERWLQKEEKEFRKANVEFISYDAPNADKMFLEKVKNADSAKKSMYIIDEAHNFINNVYTNMSSKQGRRALTIYEHIIQDKKDNDGVRVILISGSPAINIPFEIALTFNLLRPEIFPKSEAMFNQMYVSTDLYPIINPATKNNFQRRIMGLVSHYIGTTPEYYAKKIVNYVDVPMSEYQEYIYKHYEEIEEKIARKSRGKSGGNYKSYTRQSCNFVFPIMGQGLSGETRPRPRDFKLKESEVEAFTKGKADEKDKQKYYQVSDYLQKTEEFVNAFDSFLKKKLDEDIRNKHTLVDDIKKFKEITGGKFEIDDYVKFINSEDKKSELLMALHNSSAKMTFMVFNIMNSPGPVLVYSNYVVMEGLQIFKIYLKYLGFSLYVSRDKGEDNYRYMEYHGGIDPAERRKVLEIFNRSENKFGAVSKIVMISPAGAEGISLNNVRQVHLMEPYWHEVRMAQMIGRAIRQCSHKDIPMEERDVTVFRYKSVRGSGVDRWTTDQYIEDAARSKEGLIQSFLDAMKEVAIDCVLNKTHNSLVSNYRCFQFEEKSLFDDQVGPAYKEDLYDDLKLNNGLNSQNARVKRIKIIKIKAVKQLVSNEDHEAEPRPENERFSEPMEYWFNTDSLTVYDLELQFPIGKVGTDDDGLPLKLDKDVYIITKTIPIPILKKSDNK</sequence>
<dbReference type="EMBL" id="UPSH01000001">
    <property type="protein sequence ID" value="VBB17984.1"/>
    <property type="molecule type" value="Genomic_DNA"/>
</dbReference>
<keyword evidence="4" id="KW-0067">ATP-binding</keyword>
<keyword evidence="4" id="KW-0347">Helicase</keyword>
<reference evidence="4 5" key="1">
    <citation type="submission" date="2018-10" db="EMBL/GenBank/DDBJ databases">
        <authorList>
            <consortium name="IHU Genomes"/>
        </authorList>
    </citation>
    <scope>NUCLEOTIDE SEQUENCE [LARGE SCALE GENOMIC DNA]</scope>
    <source>
        <strain evidence="4 5">A1</strain>
    </source>
</reference>
<dbReference type="SMART" id="SM00487">
    <property type="entry name" value="DEXDc"/>
    <property type="match status" value="1"/>
</dbReference>
<organism evidence="4 5">
    <name type="scientific">Yasminevirus sp. GU-2018</name>
    <dbReference type="NCBI Taxonomy" id="2420051"/>
    <lineage>
        <taxon>Viruses</taxon>
        <taxon>Varidnaviria</taxon>
        <taxon>Bamfordvirae</taxon>
        <taxon>Nucleocytoviricota</taxon>
        <taxon>Megaviricetes</taxon>
        <taxon>Imitervirales</taxon>
        <taxon>Mimiviridae</taxon>
        <taxon>Klosneuvirinae</taxon>
        <taxon>Yasminevirus</taxon>
        <taxon>Yasminevirus saudimassiliense</taxon>
    </lineage>
</organism>
<dbReference type="Pfam" id="PF00176">
    <property type="entry name" value="SNF2-rel_dom"/>
    <property type="match status" value="1"/>
</dbReference>
<dbReference type="InterPro" id="IPR014001">
    <property type="entry name" value="Helicase_ATP-bd"/>
</dbReference>
<dbReference type="SMART" id="SM00490">
    <property type="entry name" value="HELICc"/>
    <property type="match status" value="1"/>
</dbReference>
<keyword evidence="1" id="KW-0378">Hydrolase</keyword>
<dbReference type="PANTHER" id="PTHR45766:SF6">
    <property type="entry name" value="SWI_SNF-RELATED MATRIX-ASSOCIATED ACTIN-DEPENDENT REGULATOR OF CHROMATIN SUBFAMILY A-LIKE PROTEIN 1"/>
    <property type="match status" value="1"/>
</dbReference>
<name>A0A5K0U917_9VIRU</name>
<dbReference type="Pfam" id="PF00271">
    <property type="entry name" value="Helicase_C"/>
    <property type="match status" value="1"/>
</dbReference>
<accession>A0A5K0U917</accession>
<evidence type="ECO:0000259" key="3">
    <source>
        <dbReference type="PROSITE" id="PS51194"/>
    </source>
</evidence>
<dbReference type="InterPro" id="IPR000330">
    <property type="entry name" value="SNF2_N"/>
</dbReference>
<dbReference type="GO" id="GO:0031297">
    <property type="term" value="P:replication fork processing"/>
    <property type="evidence" value="ECO:0007669"/>
    <property type="project" value="TreeGrafter"/>
</dbReference>
<dbReference type="Gene3D" id="3.40.50.300">
    <property type="entry name" value="P-loop containing nucleotide triphosphate hydrolases"/>
    <property type="match status" value="2"/>
</dbReference>
<dbReference type="InterPro" id="IPR001650">
    <property type="entry name" value="Helicase_C-like"/>
</dbReference>
<evidence type="ECO:0000313" key="4">
    <source>
        <dbReference type="EMBL" id="VBB17984.1"/>
    </source>
</evidence>
<gene>
    <name evidence="4" type="ORF">YASMINEVIRUS_447</name>
</gene>
<proteinExistence type="predicted"/>
<dbReference type="GO" id="GO:0005524">
    <property type="term" value="F:ATP binding"/>
    <property type="evidence" value="ECO:0007669"/>
    <property type="project" value="InterPro"/>
</dbReference>
<keyword evidence="5" id="KW-1185">Reference proteome</keyword>
<comment type="caution">
    <text evidence="4">The sequence shown here is derived from an EMBL/GenBank/DDBJ whole genome shotgun (WGS) entry which is preliminary data.</text>
</comment>
<feature type="domain" description="Helicase ATP-binding" evidence="2">
    <location>
        <begin position="121"/>
        <end position="290"/>
    </location>
</feature>
<keyword evidence="4" id="KW-0547">Nucleotide-binding</keyword>